<evidence type="ECO:0000259" key="3">
    <source>
        <dbReference type="PROSITE" id="PS51782"/>
    </source>
</evidence>
<dbReference type="PANTHER" id="PTHR39160:SF6">
    <property type="entry name" value="CELL WALL-BINDING PROTEIN YOCH"/>
    <property type="match status" value="1"/>
</dbReference>
<dbReference type="CDD" id="cd00118">
    <property type="entry name" value="LysM"/>
    <property type="match status" value="2"/>
</dbReference>
<dbReference type="SMART" id="SM00257">
    <property type="entry name" value="LysM"/>
    <property type="match status" value="2"/>
</dbReference>
<keyword evidence="1" id="KW-0732">Signal</keyword>
<dbReference type="Proteomes" id="UP000600565">
    <property type="component" value="Unassembled WGS sequence"/>
</dbReference>
<dbReference type="RefSeq" id="WP_191704612.1">
    <property type="nucleotide sequence ID" value="NZ_JACSPW010000013.1"/>
</dbReference>
<dbReference type="InterPro" id="IPR036908">
    <property type="entry name" value="RlpA-like_sf"/>
</dbReference>
<sequence>MSKLSCKEYGGKKDLRHKNLLVFLLAGVIASSGVFTNGAAAYTIESDDTLYSISQQFETSVAALKEINNYPNDVIYVGDTMDVTIEDPLYTIEQGDTLYRIALEHDITVDQLQEWNGLNSNMIYAGDTLAVSGPLEEEVAASEVKSASGEESWTPPEIETPTYSGEAPSEGKTMTVEATAYTAYCEGCSGTTANGTNLRANPHLKVIAVDPRIIPLGTKVWVEGYGEAIAADTGGAIKGNKIDVFIPNLNNAYEWGRRTVTIKVLD</sequence>
<evidence type="ECO:0000256" key="1">
    <source>
        <dbReference type="ARBA" id="ARBA00022729"/>
    </source>
</evidence>
<reference evidence="4 5" key="1">
    <citation type="submission" date="2020-08" db="EMBL/GenBank/DDBJ databases">
        <title>A Genomic Blueprint of the Chicken Gut Microbiome.</title>
        <authorList>
            <person name="Gilroy R."/>
            <person name="Ravi A."/>
            <person name="Getino M."/>
            <person name="Pursley I."/>
            <person name="Horton D.L."/>
            <person name="Alikhan N.-F."/>
            <person name="Baker D."/>
            <person name="Gharbi K."/>
            <person name="Hall N."/>
            <person name="Watson M."/>
            <person name="Adriaenssens E.M."/>
            <person name="Foster-Nyarko E."/>
            <person name="Jarju S."/>
            <person name="Secka A."/>
            <person name="Antonio M."/>
            <person name="Oren A."/>
            <person name="Chaudhuri R."/>
            <person name="La Ragione R.M."/>
            <person name="Hildebrand F."/>
            <person name="Pallen M.J."/>
        </authorList>
    </citation>
    <scope>NUCLEOTIDE SEQUENCE [LARGE SCALE GENOMIC DNA]</scope>
    <source>
        <strain evidence="4 5">Sa1YVA6</strain>
    </source>
</reference>
<feature type="domain" description="LysM" evidence="3">
    <location>
        <begin position="88"/>
        <end position="131"/>
    </location>
</feature>
<dbReference type="PROSITE" id="PS51782">
    <property type="entry name" value="LYSM"/>
    <property type="match status" value="2"/>
</dbReference>
<dbReference type="Gene3D" id="3.10.350.10">
    <property type="entry name" value="LysM domain"/>
    <property type="match status" value="2"/>
</dbReference>
<dbReference type="InterPro" id="IPR051933">
    <property type="entry name" value="Resuscitation_pf_RpfB"/>
</dbReference>
<organism evidence="4 5">
    <name type="scientific">Solibacillus merdavium</name>
    <dbReference type="NCBI Taxonomy" id="2762218"/>
    <lineage>
        <taxon>Bacteria</taxon>
        <taxon>Bacillati</taxon>
        <taxon>Bacillota</taxon>
        <taxon>Bacilli</taxon>
        <taxon>Bacillales</taxon>
        <taxon>Caryophanaceae</taxon>
        <taxon>Solibacillus</taxon>
    </lineage>
</organism>
<dbReference type="EMBL" id="JACSPW010000013">
    <property type="protein sequence ID" value="MBD8034106.1"/>
    <property type="molecule type" value="Genomic_DNA"/>
</dbReference>
<feature type="compositionally biased region" description="Low complexity" evidence="2">
    <location>
        <begin position="143"/>
        <end position="152"/>
    </location>
</feature>
<dbReference type="InterPro" id="IPR036779">
    <property type="entry name" value="LysM_dom_sf"/>
</dbReference>
<dbReference type="CDD" id="cd22786">
    <property type="entry name" value="DPBB_YuiC-like"/>
    <property type="match status" value="1"/>
</dbReference>
<protein>
    <submittedName>
        <fullName evidence="4">LysM peptidoglycan-binding domain-containing protein</fullName>
    </submittedName>
</protein>
<dbReference type="SUPFAM" id="SSF50685">
    <property type="entry name" value="Barwin-like endoglucanases"/>
    <property type="match status" value="1"/>
</dbReference>
<evidence type="ECO:0000313" key="4">
    <source>
        <dbReference type="EMBL" id="MBD8034106.1"/>
    </source>
</evidence>
<dbReference type="Gene3D" id="2.40.40.10">
    <property type="entry name" value="RlpA-like domain"/>
    <property type="match status" value="1"/>
</dbReference>
<proteinExistence type="predicted"/>
<dbReference type="SUPFAM" id="SSF54106">
    <property type="entry name" value="LysM domain"/>
    <property type="match status" value="2"/>
</dbReference>
<feature type="region of interest" description="Disordered" evidence="2">
    <location>
        <begin position="143"/>
        <end position="170"/>
    </location>
</feature>
<dbReference type="Pfam" id="PF01476">
    <property type="entry name" value="LysM"/>
    <property type="match status" value="2"/>
</dbReference>
<dbReference type="InterPro" id="IPR010611">
    <property type="entry name" value="3D_dom"/>
</dbReference>
<dbReference type="InterPro" id="IPR018392">
    <property type="entry name" value="LysM"/>
</dbReference>
<name>A0ABR8XQA7_9BACL</name>
<accession>A0ABR8XQA7</accession>
<gene>
    <name evidence="4" type="ORF">H9632_13630</name>
</gene>
<dbReference type="Pfam" id="PF06725">
    <property type="entry name" value="3D"/>
    <property type="match status" value="1"/>
</dbReference>
<dbReference type="PANTHER" id="PTHR39160">
    <property type="entry name" value="CELL WALL-BINDING PROTEIN YOCH"/>
    <property type="match status" value="1"/>
</dbReference>
<comment type="caution">
    <text evidence="4">The sequence shown here is derived from an EMBL/GenBank/DDBJ whole genome shotgun (WGS) entry which is preliminary data.</text>
</comment>
<evidence type="ECO:0000313" key="5">
    <source>
        <dbReference type="Proteomes" id="UP000600565"/>
    </source>
</evidence>
<evidence type="ECO:0000256" key="2">
    <source>
        <dbReference type="SAM" id="MobiDB-lite"/>
    </source>
</evidence>
<feature type="domain" description="LysM" evidence="3">
    <location>
        <begin position="40"/>
        <end position="83"/>
    </location>
</feature>
<keyword evidence="5" id="KW-1185">Reference proteome</keyword>